<gene>
    <name evidence="7" type="ORF">BUALT_Bualt01G0199900</name>
</gene>
<protein>
    <recommendedName>
        <fullName evidence="9">Pentatricopeptide repeat-containing protein</fullName>
    </recommendedName>
</protein>
<feature type="repeat" description="PPR" evidence="6">
    <location>
        <begin position="306"/>
        <end position="340"/>
    </location>
</feature>
<dbReference type="GO" id="GO:0005739">
    <property type="term" value="C:mitochondrion"/>
    <property type="evidence" value="ECO:0007669"/>
    <property type="project" value="TreeGrafter"/>
</dbReference>
<evidence type="ECO:0000256" key="5">
    <source>
        <dbReference type="ARBA" id="ARBA00022900"/>
    </source>
</evidence>
<dbReference type="AlphaFoldDB" id="A0AAV6Y8Q2"/>
<reference evidence="7" key="1">
    <citation type="submission" date="2019-10" db="EMBL/GenBank/DDBJ databases">
        <authorList>
            <person name="Zhang R."/>
            <person name="Pan Y."/>
            <person name="Wang J."/>
            <person name="Ma R."/>
            <person name="Yu S."/>
        </authorList>
    </citation>
    <scope>NUCLEOTIDE SEQUENCE</scope>
    <source>
        <strain evidence="7">LA-IB0</strain>
        <tissue evidence="7">Leaf</tissue>
    </source>
</reference>
<sequence length="438" mass="50282">MIGMGEQEAKAIINRDNPTVAVVDLHVNEVRPDDFCCNRVWLFLDKNLKIAEWMSDMKYFNITPGHIAIQLDLISKVRGLEQAENYFNRLENSLRVLPVYGALLNCYVNAKSLEKAESLMENIRKLNSCSNLVYNSMLRLYSQTGKHDKLNSLTQEMEDKSIIYNEFSYNIILNACAASSDIERMEKLLMKMEVDPFVTINCLTYVTAAKGYLKAGDWEKTSILLKKCEHLIKGRERNSEYAVLMTVYASMQKREDVYRLWDLLKKSGKLYNRDYLSMVHSLEKLDDLDGVEKILEEWEENNISYDVRIPNFVIFTFCKSGRVREAELILSRVVESGNEPTASTWSRMAVGYYKSGMMEKAVEMIKKAFLTSFPGWKPDIPTVAACLEYLKKKGDAEGTLEMLMLLEKCGKFSVGFKERIEGYVKEGEPRPEALDVGM</sequence>
<dbReference type="EMBL" id="WHWC01000001">
    <property type="protein sequence ID" value="KAG8391556.1"/>
    <property type="molecule type" value="Genomic_DNA"/>
</dbReference>
<dbReference type="InterPro" id="IPR011990">
    <property type="entry name" value="TPR-like_helical_dom_sf"/>
</dbReference>
<evidence type="ECO:0000313" key="8">
    <source>
        <dbReference type="Proteomes" id="UP000826271"/>
    </source>
</evidence>
<dbReference type="NCBIfam" id="TIGR00756">
    <property type="entry name" value="PPR"/>
    <property type="match status" value="1"/>
</dbReference>
<dbReference type="GO" id="GO:0004867">
    <property type="term" value="F:serine-type endopeptidase inhibitor activity"/>
    <property type="evidence" value="ECO:0007669"/>
    <property type="project" value="UniProtKB-KW"/>
</dbReference>
<dbReference type="PANTHER" id="PTHR45717">
    <property type="entry name" value="OS12G0527900 PROTEIN"/>
    <property type="match status" value="1"/>
</dbReference>
<keyword evidence="3" id="KW-0646">Protease inhibitor</keyword>
<keyword evidence="5" id="KW-0722">Serine protease inhibitor</keyword>
<evidence type="ECO:0000256" key="1">
    <source>
        <dbReference type="ARBA" id="ARBA00007626"/>
    </source>
</evidence>
<dbReference type="InterPro" id="IPR000864">
    <property type="entry name" value="Prot_inh_pot1"/>
</dbReference>
<organism evidence="7 8">
    <name type="scientific">Buddleja alternifolia</name>
    <dbReference type="NCBI Taxonomy" id="168488"/>
    <lineage>
        <taxon>Eukaryota</taxon>
        <taxon>Viridiplantae</taxon>
        <taxon>Streptophyta</taxon>
        <taxon>Embryophyta</taxon>
        <taxon>Tracheophyta</taxon>
        <taxon>Spermatophyta</taxon>
        <taxon>Magnoliopsida</taxon>
        <taxon>eudicotyledons</taxon>
        <taxon>Gunneridae</taxon>
        <taxon>Pentapetalae</taxon>
        <taxon>asterids</taxon>
        <taxon>lamiids</taxon>
        <taxon>Lamiales</taxon>
        <taxon>Scrophulariaceae</taxon>
        <taxon>Buddlejeae</taxon>
        <taxon>Buddleja</taxon>
    </lineage>
</organism>
<dbReference type="GO" id="GO:0009611">
    <property type="term" value="P:response to wounding"/>
    <property type="evidence" value="ECO:0007669"/>
    <property type="project" value="InterPro"/>
</dbReference>
<dbReference type="Gene3D" id="1.25.40.10">
    <property type="entry name" value="Tetratricopeptide repeat domain"/>
    <property type="match status" value="2"/>
</dbReference>
<evidence type="ECO:0008006" key="9">
    <source>
        <dbReference type="Google" id="ProtNLM"/>
    </source>
</evidence>
<dbReference type="GO" id="GO:0003729">
    <property type="term" value="F:mRNA binding"/>
    <property type="evidence" value="ECO:0007669"/>
    <property type="project" value="UniProtKB-ARBA"/>
</dbReference>
<evidence type="ECO:0000256" key="3">
    <source>
        <dbReference type="ARBA" id="ARBA00022690"/>
    </source>
</evidence>
<evidence type="ECO:0000256" key="2">
    <source>
        <dbReference type="ARBA" id="ARBA00008210"/>
    </source>
</evidence>
<dbReference type="InterPro" id="IPR002885">
    <property type="entry name" value="PPR_rpt"/>
</dbReference>
<accession>A0AAV6Y8Q2</accession>
<evidence type="ECO:0000313" key="7">
    <source>
        <dbReference type="EMBL" id="KAG8391556.1"/>
    </source>
</evidence>
<name>A0AAV6Y8Q2_9LAMI</name>
<dbReference type="Proteomes" id="UP000826271">
    <property type="component" value="Unassembled WGS sequence"/>
</dbReference>
<evidence type="ECO:0000256" key="4">
    <source>
        <dbReference type="ARBA" id="ARBA00022737"/>
    </source>
</evidence>
<keyword evidence="4" id="KW-0677">Repeat</keyword>
<dbReference type="Pfam" id="PF13041">
    <property type="entry name" value="PPR_2"/>
    <property type="match status" value="1"/>
</dbReference>
<dbReference type="Gene3D" id="3.30.10.10">
    <property type="entry name" value="Trypsin Inhibitor V, subunit A"/>
    <property type="match status" value="1"/>
</dbReference>
<dbReference type="PROSITE" id="PS51375">
    <property type="entry name" value="PPR"/>
    <property type="match status" value="1"/>
</dbReference>
<proteinExistence type="inferred from homology"/>
<dbReference type="PANTHER" id="PTHR45717:SF10">
    <property type="entry name" value="OS10G0501000 PROTEIN"/>
    <property type="match status" value="1"/>
</dbReference>
<evidence type="ECO:0000256" key="6">
    <source>
        <dbReference type="PROSITE-ProRule" id="PRU00708"/>
    </source>
</evidence>
<comment type="caution">
    <text evidence="7">The sequence shown here is derived from an EMBL/GenBank/DDBJ whole genome shotgun (WGS) entry which is preliminary data.</text>
</comment>
<comment type="similarity">
    <text evidence="2">Belongs to the protease inhibitor I13 (potato type I serine protease inhibitor) family.</text>
</comment>
<comment type="similarity">
    <text evidence="1">Belongs to the PPR family. P subfamily.</text>
</comment>
<dbReference type="SUPFAM" id="SSF54654">
    <property type="entry name" value="CI-2 family of serine protease inhibitors"/>
    <property type="match status" value="1"/>
</dbReference>
<dbReference type="Pfam" id="PF00280">
    <property type="entry name" value="potato_inhibit"/>
    <property type="match status" value="1"/>
</dbReference>
<dbReference type="InterPro" id="IPR036354">
    <property type="entry name" value="Prot_inh_pot1_sf"/>
</dbReference>
<dbReference type="SUPFAM" id="SSF48452">
    <property type="entry name" value="TPR-like"/>
    <property type="match status" value="2"/>
</dbReference>
<keyword evidence="8" id="KW-1185">Reference proteome</keyword>
<dbReference type="Pfam" id="PF01535">
    <property type="entry name" value="PPR"/>
    <property type="match status" value="4"/>
</dbReference>